<feature type="active site" description="Proton donor" evidence="9">
    <location>
        <position position="149"/>
    </location>
</feature>
<dbReference type="GO" id="GO:0009341">
    <property type="term" value="C:beta-galactosidase complex"/>
    <property type="evidence" value="ECO:0007669"/>
    <property type="project" value="InterPro"/>
</dbReference>
<evidence type="ECO:0000256" key="8">
    <source>
        <dbReference type="PIRNR" id="PIRNR001084"/>
    </source>
</evidence>
<feature type="domain" description="Beta-galactosidase trimerisation" evidence="13">
    <location>
        <begin position="393"/>
        <end position="619"/>
    </location>
</feature>
<name>A0A8T7LXU5_9CHLR</name>
<evidence type="ECO:0000256" key="2">
    <source>
        <dbReference type="ARBA" id="ARBA00005940"/>
    </source>
</evidence>
<dbReference type="GO" id="GO:0005975">
    <property type="term" value="P:carbohydrate metabolic process"/>
    <property type="evidence" value="ECO:0007669"/>
    <property type="project" value="InterPro"/>
</dbReference>
<evidence type="ECO:0000256" key="3">
    <source>
        <dbReference type="ARBA" id="ARBA00012756"/>
    </source>
</evidence>
<organism evidence="14 16">
    <name type="scientific">Candidatus Chlorohelix allophototropha</name>
    <dbReference type="NCBI Taxonomy" id="3003348"/>
    <lineage>
        <taxon>Bacteria</taxon>
        <taxon>Bacillati</taxon>
        <taxon>Chloroflexota</taxon>
        <taxon>Chloroflexia</taxon>
        <taxon>Candidatus Chloroheliales</taxon>
        <taxon>Candidatus Chloroheliaceae</taxon>
        <taxon>Candidatus Chlorohelix</taxon>
    </lineage>
</organism>
<dbReference type="Pfam" id="PF02449">
    <property type="entry name" value="Glyco_hydro_42"/>
    <property type="match status" value="1"/>
</dbReference>
<dbReference type="EC" id="3.2.1.23" evidence="3 8"/>
<comment type="similarity">
    <text evidence="2 8">Belongs to the glycosyl hydrolase 42 family.</text>
</comment>
<sequence length="691" mass="80125">MSNYLPRPVLGVAYYPEHWPEERWQLDAEQMRTIGLKVVRLAEFSWGKIESSPEEYDFEWLDRAINVLNSQGLRVILGTPTAAPPPWMAEHRGDILAHTRDGHVLTVGGRRFYCPSNAYYRTQVNRIARTMAHHYLNNYSVIGWQIDNEMGNHGNCRCYCQRCATNWYAWLQNRYQTIEVLNREWGTIFWGQIYKEWSQIPLPTQTGAGYSPSLELDYRRFASDNALEYFNLQVDAIREHWAPKRGFITHNVFYGDDNVNFQDLSAPLDFISWDNYPHGMKAASEIAFYHDFMFGLKQEPHWVMEQGVGPVNWTKYNPPVYPGQVRLWTLQNFLRGGQGAVYFSWRQSRFGGEQYHSSIISHEGNQTRAYYEIMDLSKELDALPPNFFRRQKARVAILFSYDDLWALQLEPHNAAFDYLQIVKDLHNSLCKRYIPVDILPRDYPAVKLKEYSLVIAPAPIIGDYYTSDMWRVYVEEGGKLLLMTRAGAKEPSNVWSDEGQPYALKDWLHIGVEEYISFPPFIPGNFNTEILGNQPARGDISVLLCDEVTGRQVNARRLWIERLETGEDVEIILRYGKSLELDFFADSVALACRKLNSGEAYYLGVLPNEQTYRYLWEELFQLECASAIPNLPLVEGLEVVRAGDLNQYFALINHNSHSVQVPLNRIYRKIKGEEVSEINLPPFGVELFYLS</sequence>
<gene>
    <name evidence="14" type="ORF">HXX08_04200</name>
    <name evidence="15" type="ORF">OZ401_000188</name>
</gene>
<dbReference type="PANTHER" id="PTHR36447:SF2">
    <property type="entry name" value="BETA-GALACTOSIDASE YESZ"/>
    <property type="match status" value="1"/>
</dbReference>
<evidence type="ECO:0000256" key="7">
    <source>
        <dbReference type="ARBA" id="ARBA00023295"/>
    </source>
</evidence>
<keyword evidence="17" id="KW-1185">Reference proteome</keyword>
<evidence type="ECO:0000256" key="4">
    <source>
        <dbReference type="ARBA" id="ARBA00022723"/>
    </source>
</evidence>
<evidence type="ECO:0000256" key="9">
    <source>
        <dbReference type="PIRSR" id="PIRSR001084-1"/>
    </source>
</evidence>
<reference evidence="14 16" key="1">
    <citation type="submission" date="2020-06" db="EMBL/GenBank/DDBJ databases">
        <title>Anoxygenic phototrophic Chloroflexota member uses a Type I reaction center.</title>
        <authorList>
            <person name="Tsuji J.M."/>
            <person name="Shaw N.A."/>
            <person name="Nagashima S."/>
            <person name="Venkiteswaran J."/>
            <person name="Schiff S.L."/>
            <person name="Hanada S."/>
            <person name="Tank M."/>
            <person name="Neufeld J.D."/>
        </authorList>
    </citation>
    <scope>NUCLEOTIDE SEQUENCE [LARGE SCALE GENOMIC DNA]</scope>
    <source>
        <strain evidence="14">L227-S17</strain>
    </source>
</reference>
<proteinExistence type="inferred from homology"/>
<dbReference type="PIRSF" id="PIRSF001084">
    <property type="entry name" value="B-galactosidase"/>
    <property type="match status" value="1"/>
</dbReference>
<evidence type="ECO:0000259" key="13">
    <source>
        <dbReference type="Pfam" id="PF08532"/>
    </source>
</evidence>
<keyword evidence="6 11" id="KW-0862">Zinc</keyword>
<evidence type="ECO:0000256" key="5">
    <source>
        <dbReference type="ARBA" id="ARBA00022801"/>
    </source>
</evidence>
<feature type="binding site" evidence="11">
    <location>
        <position position="114"/>
    </location>
    <ligand>
        <name>Zn(2+)</name>
        <dbReference type="ChEBI" id="CHEBI:29105"/>
    </ligand>
</feature>
<dbReference type="Gene3D" id="3.20.20.80">
    <property type="entry name" value="Glycosidases"/>
    <property type="match status" value="1"/>
</dbReference>
<dbReference type="EMBL" id="JACATZ010000001">
    <property type="protein sequence ID" value="NWJ45062.1"/>
    <property type="molecule type" value="Genomic_DNA"/>
</dbReference>
<dbReference type="GO" id="GO:0004565">
    <property type="term" value="F:beta-galactosidase activity"/>
    <property type="evidence" value="ECO:0007669"/>
    <property type="project" value="UniProtKB-EC"/>
</dbReference>
<dbReference type="SUPFAM" id="SSF52317">
    <property type="entry name" value="Class I glutamine amidotransferase-like"/>
    <property type="match status" value="1"/>
</dbReference>
<dbReference type="Proteomes" id="UP001431572">
    <property type="component" value="Chromosome 1"/>
</dbReference>
<dbReference type="InterPro" id="IPR003476">
    <property type="entry name" value="Glyco_hydro_42"/>
</dbReference>
<feature type="binding site" evidence="10">
    <location>
        <position position="148"/>
    </location>
    <ligand>
        <name>substrate</name>
    </ligand>
</feature>
<keyword evidence="5 8" id="KW-0378">Hydrolase</keyword>
<dbReference type="InterPro" id="IPR013738">
    <property type="entry name" value="Beta_galactosidase_Trimer"/>
</dbReference>
<dbReference type="EMBL" id="CP128399">
    <property type="protein sequence ID" value="WJW66943.1"/>
    <property type="molecule type" value="Genomic_DNA"/>
</dbReference>
<evidence type="ECO:0000313" key="15">
    <source>
        <dbReference type="EMBL" id="WJW66943.1"/>
    </source>
</evidence>
<protein>
    <recommendedName>
        <fullName evidence="3 8">Beta-galactosidase</fullName>
        <shortName evidence="8">Beta-gal</shortName>
        <ecNumber evidence="3 8">3.2.1.23</ecNumber>
    </recommendedName>
</protein>
<evidence type="ECO:0000256" key="1">
    <source>
        <dbReference type="ARBA" id="ARBA00001412"/>
    </source>
</evidence>
<keyword evidence="7 8" id="KW-0326">Glycosidase</keyword>
<evidence type="ECO:0000313" key="17">
    <source>
        <dbReference type="Proteomes" id="UP001431572"/>
    </source>
</evidence>
<dbReference type="Pfam" id="PF08532">
    <property type="entry name" value="Glyco_hydro_42M"/>
    <property type="match status" value="1"/>
</dbReference>
<feature type="domain" description="Glycoside hydrolase family 42 N-terminal" evidence="12">
    <location>
        <begin position="14"/>
        <end position="382"/>
    </location>
</feature>
<reference evidence="15" key="2">
    <citation type="journal article" date="2024" name="Nature">
        <title>Anoxygenic phototroph of the Chloroflexota uses a type I reaction centre.</title>
        <authorList>
            <person name="Tsuji J.M."/>
            <person name="Shaw N.A."/>
            <person name="Nagashima S."/>
            <person name="Venkiteswaran J.J."/>
            <person name="Schiff S.L."/>
            <person name="Watanabe T."/>
            <person name="Fukui M."/>
            <person name="Hanada S."/>
            <person name="Tank M."/>
            <person name="Neufeld J.D."/>
        </authorList>
    </citation>
    <scope>NUCLEOTIDE SEQUENCE</scope>
    <source>
        <strain evidence="15">L227-S17</strain>
    </source>
</reference>
<feature type="active site" description="Nucleophile" evidence="9">
    <location>
        <position position="305"/>
    </location>
</feature>
<dbReference type="Proteomes" id="UP000521676">
    <property type="component" value="Unassembled WGS sequence"/>
</dbReference>
<evidence type="ECO:0000259" key="12">
    <source>
        <dbReference type="Pfam" id="PF02449"/>
    </source>
</evidence>
<dbReference type="SUPFAM" id="SSF51445">
    <property type="entry name" value="(Trans)glycosidases"/>
    <property type="match status" value="1"/>
</dbReference>
<feature type="binding site" evidence="11">
    <location>
        <position position="160"/>
    </location>
    <ligand>
        <name>Zn(2+)</name>
        <dbReference type="ChEBI" id="CHEBI:29105"/>
    </ligand>
</feature>
<dbReference type="InterPro" id="IPR017853">
    <property type="entry name" value="GH"/>
</dbReference>
<evidence type="ECO:0000256" key="11">
    <source>
        <dbReference type="PIRSR" id="PIRSR001084-3"/>
    </source>
</evidence>
<dbReference type="Gene3D" id="3.40.50.880">
    <property type="match status" value="1"/>
</dbReference>
<dbReference type="PANTHER" id="PTHR36447">
    <property type="entry name" value="BETA-GALACTOSIDASE GANA"/>
    <property type="match status" value="1"/>
</dbReference>
<dbReference type="GO" id="GO:0046872">
    <property type="term" value="F:metal ion binding"/>
    <property type="evidence" value="ECO:0007669"/>
    <property type="project" value="UniProtKB-KW"/>
</dbReference>
<dbReference type="AlphaFoldDB" id="A0A8T7LXU5"/>
<evidence type="ECO:0000256" key="10">
    <source>
        <dbReference type="PIRSR" id="PIRSR001084-2"/>
    </source>
</evidence>
<keyword evidence="4 11" id="KW-0479">Metal-binding</keyword>
<feature type="binding site" evidence="10">
    <location>
        <position position="110"/>
    </location>
    <ligand>
        <name>substrate</name>
    </ligand>
</feature>
<evidence type="ECO:0000256" key="6">
    <source>
        <dbReference type="ARBA" id="ARBA00022833"/>
    </source>
</evidence>
<evidence type="ECO:0000313" key="16">
    <source>
        <dbReference type="Proteomes" id="UP000521676"/>
    </source>
</evidence>
<evidence type="ECO:0000313" key="14">
    <source>
        <dbReference type="EMBL" id="NWJ45062.1"/>
    </source>
</evidence>
<dbReference type="CDD" id="cd03143">
    <property type="entry name" value="A4_beta-galactosidase_middle_domain"/>
    <property type="match status" value="1"/>
</dbReference>
<accession>A0A8T7LXU5</accession>
<feature type="binding site" evidence="11">
    <location>
        <position position="158"/>
    </location>
    <ligand>
        <name>Zn(2+)</name>
        <dbReference type="ChEBI" id="CHEBI:29105"/>
    </ligand>
</feature>
<dbReference type="InterPro" id="IPR029062">
    <property type="entry name" value="Class_I_gatase-like"/>
</dbReference>
<feature type="binding site" evidence="10">
    <location>
        <position position="313"/>
    </location>
    <ligand>
        <name>substrate</name>
    </ligand>
</feature>
<dbReference type="InterPro" id="IPR013529">
    <property type="entry name" value="Glyco_hydro_42_N"/>
</dbReference>
<feature type="binding site" evidence="11">
    <location>
        <position position="163"/>
    </location>
    <ligand>
        <name>Zn(2+)</name>
        <dbReference type="ChEBI" id="CHEBI:29105"/>
    </ligand>
</feature>
<dbReference type="RefSeq" id="WP_341468836.1">
    <property type="nucleotide sequence ID" value="NZ_CP128399.1"/>
</dbReference>
<comment type="catalytic activity">
    <reaction evidence="1 8">
        <text>Hydrolysis of terminal non-reducing beta-D-galactose residues in beta-D-galactosides.</text>
        <dbReference type="EC" id="3.2.1.23"/>
    </reaction>
</comment>